<feature type="active site" evidence="5 6">
    <location>
        <position position="305"/>
    </location>
</feature>
<dbReference type="InterPro" id="IPR022684">
    <property type="entry name" value="Calpain_cysteine_protease"/>
</dbReference>
<evidence type="ECO:0000256" key="1">
    <source>
        <dbReference type="ARBA" id="ARBA00007623"/>
    </source>
</evidence>
<dbReference type="PANTHER" id="PTHR10183:SF379">
    <property type="entry name" value="CALPAIN-5"/>
    <property type="match status" value="1"/>
</dbReference>
<evidence type="ECO:0000259" key="8">
    <source>
        <dbReference type="PROSITE" id="PS50203"/>
    </source>
</evidence>
<feature type="domain" description="Calpain catalytic" evidence="8">
    <location>
        <begin position="90"/>
        <end position="370"/>
    </location>
</feature>
<dbReference type="Pfam" id="PF00648">
    <property type="entry name" value="Peptidase_C2"/>
    <property type="match status" value="1"/>
</dbReference>
<feature type="active site" evidence="5 6">
    <location>
        <position position="325"/>
    </location>
</feature>
<evidence type="ECO:0000256" key="2">
    <source>
        <dbReference type="ARBA" id="ARBA00022670"/>
    </source>
</evidence>
<evidence type="ECO:0000313" key="10">
    <source>
        <dbReference type="Proteomes" id="UP000799118"/>
    </source>
</evidence>
<gene>
    <name evidence="9" type="ORF">BT96DRAFT_940779</name>
</gene>
<dbReference type="InterPro" id="IPR000169">
    <property type="entry name" value="Pept_cys_AS"/>
</dbReference>
<accession>A0A6A4HIY6</accession>
<dbReference type="PRINTS" id="PR00704">
    <property type="entry name" value="CALPAIN"/>
</dbReference>
<keyword evidence="10" id="KW-1185">Reference proteome</keyword>
<dbReference type="CDD" id="cd00044">
    <property type="entry name" value="CysPc"/>
    <property type="match status" value="1"/>
</dbReference>
<sequence>MPLFNIFKEPTKVPPITQASFVQQSEKAGLLVTAELDKALEDCKAKVAKIAKDCRTRNRKFRDTEFDLENDRDRCLHGLGYAQYTPSDVQRVTQLFENPQFFIDGASSNDIVQGGLGDCWFVSALATMSTAEGLVEKFCVARDEEIGVYGFIFFRDATWVTVIIDDFLYTSIPKYEELSSAEKTLYHNNKDFYNSTARKGGKGLFFARSGTPGETWVPLLEKAYAKLHGSYASLSGGEGCEAIEDMTGGISTFIHTNDILDTDRFWNDELLKANEDRLFGAAYQTLDGTRSGVYDSKINGLIGNHAYSVLRAVEVNGKRFVVVRNPWGETEWTGPWSDGSKEWTREWLGFLPEIGHSFGDDGQFVMEYSDTPGIDKDFLACWDQIDRTLILDSSWIMSFQWLHVTAKSLPTAWTFGDVSFTFSLPKPSMTMIVLSQLDSRFFEDISGRYNWTFDFIVFKTGDKDYLAHSAPSRLYCRSVNLEMDLEAGDYVVHVRLDRWGRSREQDYITSQLSAWNQRIYARMLSERTKAQSIAANFQPESQTGLLPLPIEVLAGQSLSEIEKKALALAETKKKEEEEKAKKAEEAAAEAAKKAAEEAEKAAVAKEEEAKKKADAEGDKAVTTVTTEQDRATTTTTTTIVQKIITITKKLASGEEVTETKQEEVSPEPTNNTAITDSPAPTANTQIQETVITVPSVPPVTVTVDTKLETTAESSEENSVFLGLRVYTNKDAPVVIEGQLRHEMEVSAALAL</sequence>
<feature type="compositionally biased region" description="Basic and acidic residues" evidence="7">
    <location>
        <begin position="605"/>
        <end position="619"/>
    </location>
</feature>
<feature type="region of interest" description="Disordered" evidence="7">
    <location>
        <begin position="605"/>
        <end position="634"/>
    </location>
</feature>
<proteinExistence type="inferred from homology"/>
<dbReference type="InterPro" id="IPR038765">
    <property type="entry name" value="Papain-like_cys_pep_sf"/>
</dbReference>
<keyword evidence="2 6" id="KW-0645">Protease</keyword>
<evidence type="ECO:0000256" key="7">
    <source>
        <dbReference type="SAM" id="MobiDB-lite"/>
    </source>
</evidence>
<feature type="compositionally biased region" description="Low complexity" evidence="7">
    <location>
        <begin position="620"/>
        <end position="634"/>
    </location>
</feature>
<evidence type="ECO:0000256" key="4">
    <source>
        <dbReference type="ARBA" id="ARBA00022807"/>
    </source>
</evidence>
<keyword evidence="3 6" id="KW-0378">Hydrolase</keyword>
<dbReference type="SUPFAM" id="SSF54001">
    <property type="entry name" value="Cysteine proteinases"/>
    <property type="match status" value="1"/>
</dbReference>
<organism evidence="9 10">
    <name type="scientific">Gymnopus androsaceus JB14</name>
    <dbReference type="NCBI Taxonomy" id="1447944"/>
    <lineage>
        <taxon>Eukaryota</taxon>
        <taxon>Fungi</taxon>
        <taxon>Dikarya</taxon>
        <taxon>Basidiomycota</taxon>
        <taxon>Agaricomycotina</taxon>
        <taxon>Agaricomycetes</taxon>
        <taxon>Agaricomycetidae</taxon>
        <taxon>Agaricales</taxon>
        <taxon>Marasmiineae</taxon>
        <taxon>Omphalotaceae</taxon>
        <taxon>Gymnopus</taxon>
    </lineage>
</organism>
<feature type="compositionally biased region" description="Polar residues" evidence="7">
    <location>
        <begin position="667"/>
        <end position="680"/>
    </location>
</feature>
<dbReference type="PROSITE" id="PS00139">
    <property type="entry name" value="THIOL_PROTEASE_CYS"/>
    <property type="match status" value="1"/>
</dbReference>
<evidence type="ECO:0000256" key="5">
    <source>
        <dbReference type="PIRSR" id="PIRSR622684-1"/>
    </source>
</evidence>
<dbReference type="GO" id="GO:0006508">
    <property type="term" value="P:proteolysis"/>
    <property type="evidence" value="ECO:0007669"/>
    <property type="project" value="UniProtKB-KW"/>
</dbReference>
<name>A0A6A4HIY6_9AGAR</name>
<evidence type="ECO:0000313" key="9">
    <source>
        <dbReference type="EMBL" id="KAE9397650.1"/>
    </source>
</evidence>
<dbReference type="PANTHER" id="PTHR10183">
    <property type="entry name" value="CALPAIN"/>
    <property type="match status" value="1"/>
</dbReference>
<comment type="similarity">
    <text evidence="1">Belongs to the peptidase C2 family.</text>
</comment>
<dbReference type="AlphaFoldDB" id="A0A6A4HIY6"/>
<keyword evidence="4 6" id="KW-0788">Thiol protease</keyword>
<feature type="active site" evidence="5 6">
    <location>
        <position position="119"/>
    </location>
</feature>
<dbReference type="EMBL" id="ML769494">
    <property type="protein sequence ID" value="KAE9397650.1"/>
    <property type="molecule type" value="Genomic_DNA"/>
</dbReference>
<evidence type="ECO:0000256" key="6">
    <source>
        <dbReference type="PROSITE-ProRule" id="PRU00239"/>
    </source>
</evidence>
<dbReference type="Proteomes" id="UP000799118">
    <property type="component" value="Unassembled WGS sequence"/>
</dbReference>
<dbReference type="InterPro" id="IPR001300">
    <property type="entry name" value="Peptidase_C2_calpain_cat"/>
</dbReference>
<reference evidence="9" key="1">
    <citation type="journal article" date="2019" name="Environ. Microbiol.">
        <title>Fungal ecological strategies reflected in gene transcription - a case study of two litter decomposers.</title>
        <authorList>
            <person name="Barbi F."/>
            <person name="Kohler A."/>
            <person name="Barry K."/>
            <person name="Baskaran P."/>
            <person name="Daum C."/>
            <person name="Fauchery L."/>
            <person name="Ihrmark K."/>
            <person name="Kuo A."/>
            <person name="LaButti K."/>
            <person name="Lipzen A."/>
            <person name="Morin E."/>
            <person name="Grigoriev I.V."/>
            <person name="Henrissat B."/>
            <person name="Lindahl B."/>
            <person name="Martin F."/>
        </authorList>
    </citation>
    <scope>NUCLEOTIDE SEQUENCE</scope>
    <source>
        <strain evidence="9">JB14</strain>
    </source>
</reference>
<evidence type="ECO:0000256" key="3">
    <source>
        <dbReference type="ARBA" id="ARBA00022801"/>
    </source>
</evidence>
<dbReference type="Gene3D" id="3.90.70.10">
    <property type="entry name" value="Cysteine proteinases"/>
    <property type="match status" value="1"/>
</dbReference>
<dbReference type="GO" id="GO:0004198">
    <property type="term" value="F:calcium-dependent cysteine-type endopeptidase activity"/>
    <property type="evidence" value="ECO:0007669"/>
    <property type="project" value="InterPro"/>
</dbReference>
<dbReference type="SMART" id="SM00230">
    <property type="entry name" value="CysPc"/>
    <property type="match status" value="1"/>
</dbReference>
<protein>
    <submittedName>
        <fullName evidence="9">Cysteine proteinase</fullName>
    </submittedName>
</protein>
<dbReference type="OrthoDB" id="424753at2759"/>
<dbReference type="PROSITE" id="PS50203">
    <property type="entry name" value="CALPAIN_CAT"/>
    <property type="match status" value="1"/>
</dbReference>
<feature type="region of interest" description="Disordered" evidence="7">
    <location>
        <begin position="652"/>
        <end position="680"/>
    </location>
</feature>